<dbReference type="AlphaFoldDB" id="A0A835ZE37"/>
<dbReference type="InterPro" id="IPR015353">
    <property type="entry name" value="Rubisco_LSMT_subst-bd"/>
</dbReference>
<evidence type="ECO:0000259" key="6">
    <source>
        <dbReference type="PROSITE" id="PS50280"/>
    </source>
</evidence>
<dbReference type="GO" id="GO:0032259">
    <property type="term" value="P:methylation"/>
    <property type="evidence" value="ECO:0007669"/>
    <property type="project" value="UniProtKB-KW"/>
</dbReference>
<dbReference type="InterPro" id="IPR001214">
    <property type="entry name" value="SET_dom"/>
</dbReference>
<dbReference type="InterPro" id="IPR050600">
    <property type="entry name" value="SETD3_SETD6_MTase"/>
</dbReference>
<evidence type="ECO:0000256" key="5">
    <source>
        <dbReference type="SAM" id="SignalP"/>
    </source>
</evidence>
<keyword evidence="1 7" id="KW-0489">Methyltransferase</keyword>
<protein>
    <submittedName>
        <fullName evidence="7">Putative ribulose-1,5-bisphosphate carboxylase/oxygenase large subunit N-methyltransferase, chloropl</fullName>
    </submittedName>
</protein>
<organism evidence="7 8">
    <name type="scientific">Tribonema minus</name>
    <dbReference type="NCBI Taxonomy" id="303371"/>
    <lineage>
        <taxon>Eukaryota</taxon>
        <taxon>Sar</taxon>
        <taxon>Stramenopiles</taxon>
        <taxon>Ochrophyta</taxon>
        <taxon>PX clade</taxon>
        <taxon>Xanthophyceae</taxon>
        <taxon>Tribonematales</taxon>
        <taxon>Tribonemataceae</taxon>
        <taxon>Tribonema</taxon>
    </lineage>
</organism>
<dbReference type="Gene3D" id="3.90.1420.10">
    <property type="entry name" value="Rubisco LSMT, substrate-binding domain"/>
    <property type="match status" value="1"/>
</dbReference>
<dbReference type="Gene3D" id="3.90.1410.10">
    <property type="entry name" value="set domain protein methyltransferase, domain 1"/>
    <property type="match status" value="1"/>
</dbReference>
<keyword evidence="5" id="KW-0732">Signal</keyword>
<dbReference type="OrthoDB" id="441812at2759"/>
<dbReference type="Proteomes" id="UP000664859">
    <property type="component" value="Unassembled WGS sequence"/>
</dbReference>
<feature type="compositionally biased region" description="Basic and acidic residues" evidence="4">
    <location>
        <begin position="518"/>
        <end position="528"/>
    </location>
</feature>
<proteinExistence type="predicted"/>
<feature type="chain" id="PRO_5032884577" evidence="5">
    <location>
        <begin position="21"/>
        <end position="528"/>
    </location>
</feature>
<evidence type="ECO:0000256" key="1">
    <source>
        <dbReference type="ARBA" id="ARBA00022603"/>
    </source>
</evidence>
<dbReference type="PROSITE" id="PS50280">
    <property type="entry name" value="SET"/>
    <property type="match status" value="1"/>
</dbReference>
<evidence type="ECO:0000313" key="7">
    <source>
        <dbReference type="EMBL" id="KAG5189665.1"/>
    </source>
</evidence>
<evidence type="ECO:0000256" key="2">
    <source>
        <dbReference type="ARBA" id="ARBA00022679"/>
    </source>
</evidence>
<dbReference type="GO" id="GO:0016279">
    <property type="term" value="F:protein-lysine N-methyltransferase activity"/>
    <property type="evidence" value="ECO:0007669"/>
    <property type="project" value="TreeGrafter"/>
</dbReference>
<dbReference type="SUPFAM" id="SSF81822">
    <property type="entry name" value="RuBisCo LSMT C-terminal, substrate-binding domain"/>
    <property type="match status" value="1"/>
</dbReference>
<dbReference type="Pfam" id="PF09273">
    <property type="entry name" value="Rubis-subs-bind"/>
    <property type="match status" value="1"/>
</dbReference>
<feature type="domain" description="SET" evidence="6">
    <location>
        <begin position="69"/>
        <end position="304"/>
    </location>
</feature>
<keyword evidence="3" id="KW-0949">S-adenosyl-L-methionine</keyword>
<reference evidence="7" key="1">
    <citation type="submission" date="2021-02" db="EMBL/GenBank/DDBJ databases">
        <title>First Annotated Genome of the Yellow-green Alga Tribonema minus.</title>
        <authorList>
            <person name="Mahan K.M."/>
        </authorList>
    </citation>
    <scope>NUCLEOTIDE SEQUENCE</scope>
    <source>
        <strain evidence="7">UTEX B ZZ1240</strain>
    </source>
</reference>
<comment type="caution">
    <text evidence="7">The sequence shown here is derived from an EMBL/GenBank/DDBJ whole genome shotgun (WGS) entry which is preliminary data.</text>
</comment>
<evidence type="ECO:0000313" key="8">
    <source>
        <dbReference type="Proteomes" id="UP000664859"/>
    </source>
</evidence>
<name>A0A835ZE37_9STRA</name>
<keyword evidence="2 7" id="KW-0808">Transferase</keyword>
<keyword evidence="8" id="KW-1185">Reference proteome</keyword>
<accession>A0A835ZE37</accession>
<dbReference type="PANTHER" id="PTHR13271">
    <property type="entry name" value="UNCHARACTERIZED PUTATIVE METHYLTRANSFERASE"/>
    <property type="match status" value="1"/>
</dbReference>
<sequence length="528" mass="56270">MRVVLCTAASVLAATHLPFAAPFTVLPPSHRSSVAGASRSARSAAAASATDAEAFKAWLAKAGVKGGECLLEIGQSSLDGGRGLMTTAPLKAGQAAVTVPATLCITADKVVKGALSSHLKGYDGCLGDTGLIALQLLYEQQQGSKSAIAAWLSLLPAQGTLDMPLFWPEKDLAVADGSSTRGFSGLRADVIEDHAWLAQNMFTTATSPIPKDAFTEDAFVWAVGCVISRAFFVDGALHLVPLIDFANHGDVDDDSDNADADAAAPLPETAAQESCGLGVFGGKGVRLVAGREYRPGEEFLISYGPKGAATYLEEHGFLPKGDGGGGVVGSEIELGLKAEAEDRFRDDKEDILETQDLPFNLSFDLYPSGLPDQAMVQYARLVMLGGMDAFLLEAVFRTDIWGFMEEPVSAANELAANNYIIGICQAQLDSFTSSAEEDEKLLASGGEGLSKRHQLCAQLRSAERAALQHTVNFFLTDNTALDRKEYYQARRLRDLNLDRPLDESEIFEPGSASNGMPRGRDAQRELDW</sequence>
<feature type="region of interest" description="Disordered" evidence="4">
    <location>
        <begin position="503"/>
        <end position="528"/>
    </location>
</feature>
<dbReference type="PANTHER" id="PTHR13271:SF123">
    <property type="entry name" value="RIBULOSE-1,5-BISPHOSPHATE CARBOXYLASE_OXYGENASE SMALL SUBUNIT N-METHYLTRANSFERASE I-RELATED"/>
    <property type="match status" value="1"/>
</dbReference>
<dbReference type="InterPro" id="IPR046341">
    <property type="entry name" value="SET_dom_sf"/>
</dbReference>
<evidence type="ECO:0000256" key="3">
    <source>
        <dbReference type="ARBA" id="ARBA00022691"/>
    </source>
</evidence>
<dbReference type="InterPro" id="IPR036464">
    <property type="entry name" value="Rubisco_LSMT_subst-bd_sf"/>
</dbReference>
<feature type="signal peptide" evidence="5">
    <location>
        <begin position="1"/>
        <end position="20"/>
    </location>
</feature>
<evidence type="ECO:0000256" key="4">
    <source>
        <dbReference type="SAM" id="MobiDB-lite"/>
    </source>
</evidence>
<gene>
    <name evidence="7" type="ORF">JKP88DRAFT_197420</name>
</gene>
<dbReference type="SUPFAM" id="SSF82199">
    <property type="entry name" value="SET domain"/>
    <property type="match status" value="1"/>
</dbReference>
<dbReference type="EMBL" id="JAFCMP010000046">
    <property type="protein sequence ID" value="KAG5189665.1"/>
    <property type="molecule type" value="Genomic_DNA"/>
</dbReference>